<evidence type="ECO:0000256" key="2">
    <source>
        <dbReference type="ARBA" id="ARBA00022448"/>
    </source>
</evidence>
<accession>A0A1M2V4B1</accession>
<reference evidence="10 11" key="1">
    <citation type="submission" date="2016-10" db="EMBL/GenBank/DDBJ databases">
        <title>Genome sequence of the basidiomycete white-rot fungus Trametes pubescens.</title>
        <authorList>
            <person name="Makela M.R."/>
            <person name="Granchi Z."/>
            <person name="Peng M."/>
            <person name="De Vries R.P."/>
            <person name="Grigoriev I."/>
            <person name="Riley R."/>
            <person name="Hilden K."/>
        </authorList>
    </citation>
    <scope>NUCLEOTIDE SEQUENCE [LARGE SCALE GENOMIC DNA]</scope>
    <source>
        <strain evidence="10 11">FBCC735</strain>
    </source>
</reference>
<dbReference type="Proteomes" id="UP000184267">
    <property type="component" value="Unassembled WGS sequence"/>
</dbReference>
<feature type="transmembrane region" description="Helical" evidence="8">
    <location>
        <begin position="502"/>
        <end position="521"/>
    </location>
</feature>
<name>A0A1M2V4B1_TRAPU</name>
<dbReference type="Pfam" id="PF00083">
    <property type="entry name" value="Sugar_tr"/>
    <property type="match status" value="1"/>
</dbReference>
<feature type="compositionally biased region" description="Basic and acidic residues" evidence="7">
    <location>
        <begin position="633"/>
        <end position="650"/>
    </location>
</feature>
<dbReference type="AlphaFoldDB" id="A0A1M2V4B1"/>
<feature type="transmembrane region" description="Helical" evidence="8">
    <location>
        <begin position="325"/>
        <end position="350"/>
    </location>
</feature>
<evidence type="ECO:0000313" key="10">
    <source>
        <dbReference type="EMBL" id="OJT02432.1"/>
    </source>
</evidence>
<evidence type="ECO:0000256" key="5">
    <source>
        <dbReference type="ARBA" id="ARBA00022989"/>
    </source>
</evidence>
<feature type="transmembrane region" description="Helical" evidence="8">
    <location>
        <begin position="400"/>
        <end position="420"/>
    </location>
</feature>
<evidence type="ECO:0000256" key="4">
    <source>
        <dbReference type="ARBA" id="ARBA00022692"/>
    </source>
</evidence>
<keyword evidence="2" id="KW-0813">Transport</keyword>
<evidence type="ECO:0000256" key="1">
    <source>
        <dbReference type="ARBA" id="ARBA00004141"/>
    </source>
</evidence>
<dbReference type="InterPro" id="IPR036259">
    <property type="entry name" value="MFS_trans_sf"/>
</dbReference>
<evidence type="ECO:0000256" key="6">
    <source>
        <dbReference type="ARBA" id="ARBA00023136"/>
    </source>
</evidence>
<feature type="compositionally biased region" description="Gly residues" evidence="7">
    <location>
        <begin position="653"/>
        <end position="662"/>
    </location>
</feature>
<keyword evidence="4 8" id="KW-0812">Transmembrane</keyword>
<keyword evidence="5 8" id="KW-1133">Transmembrane helix</keyword>
<dbReference type="NCBIfam" id="TIGR00887">
    <property type="entry name" value="2A0109"/>
    <property type="match status" value="1"/>
</dbReference>
<feature type="compositionally biased region" description="Low complexity" evidence="7">
    <location>
        <begin position="577"/>
        <end position="588"/>
    </location>
</feature>
<dbReference type="PROSITE" id="PS00217">
    <property type="entry name" value="SUGAR_TRANSPORT_2"/>
    <property type="match status" value="1"/>
</dbReference>
<dbReference type="InterPro" id="IPR005828">
    <property type="entry name" value="MFS_sugar_transport-like"/>
</dbReference>
<keyword evidence="6 8" id="KW-0472">Membrane</keyword>
<evidence type="ECO:0000259" key="9">
    <source>
        <dbReference type="PROSITE" id="PS50850"/>
    </source>
</evidence>
<feature type="region of interest" description="Disordered" evidence="7">
    <location>
        <begin position="575"/>
        <end position="662"/>
    </location>
</feature>
<dbReference type="PANTHER" id="PTHR24064">
    <property type="entry name" value="SOLUTE CARRIER FAMILY 22 MEMBER"/>
    <property type="match status" value="1"/>
</dbReference>
<dbReference type="OMA" id="DKMWRVV"/>
<sequence length="662" mass="71514">MASSYVADKRSTSSAEDQLPALNKGPHGNAYALDEKRRAALAEIDSAKFSWFHVKVCMVAGVGFFTDAYDIFAINIASTMLGYVYGPGQALTSNQDLGIKVATPVGTLVGQLLFGWLADIVGRKRMYGVELMLIIIATFGQAMSGHGHAVSIIGVLVVWRFIMGVGIGGDYPLSAVISSEFASTHLRGRLMTAVFANQGWGQFSAALIGFILVVAFKSALLNDDPAVLAHVDFMWRLLIGLGCVPGAVALYFRLTIPETPRFTMDVERNVKQAAQDVDNFLTTGSYHVDPDAVVLRVQAPKASRKDFAAYFSQWKNLKLLIGTSYSWFALDIAFYGLGLNSSIILTAIGFGSPSSSLHGTAKVFQNLKNITIGNMILSVAGLIPGYWATFLVIDRWGRKPIQLMGFTMLTILFVIMGFAYDKLNASESGKNAFVFLYCLTNFFQNFGPNTTTFIVPGEAFPTRYRSTAHGISAASGKLGAIVAQVGFGKLVNIGGKSAFVKHLLEIFAFFMLTGIFSTLLIEETNQRSLEEISGENQEGFINGVASADRDAVTPEIAPLDIELQLVQMHTKKAELVPASPFSEPSEPSQVRPEDKPADTLRGPQEENPQLVAHSKGRQSADGKGARTAGRGNAGDHRGEARRANEEKMKDVAGGFGVGRSKL</sequence>
<organism evidence="10 11">
    <name type="scientific">Trametes pubescens</name>
    <name type="common">White-rot fungus</name>
    <dbReference type="NCBI Taxonomy" id="154538"/>
    <lineage>
        <taxon>Eukaryota</taxon>
        <taxon>Fungi</taxon>
        <taxon>Dikarya</taxon>
        <taxon>Basidiomycota</taxon>
        <taxon>Agaricomycotina</taxon>
        <taxon>Agaricomycetes</taxon>
        <taxon>Polyporales</taxon>
        <taxon>Polyporaceae</taxon>
        <taxon>Trametes</taxon>
    </lineage>
</organism>
<dbReference type="GO" id="GO:0006817">
    <property type="term" value="P:phosphate ion transport"/>
    <property type="evidence" value="ECO:0007669"/>
    <property type="project" value="UniProtKB-KW"/>
</dbReference>
<dbReference type="PROSITE" id="PS50850">
    <property type="entry name" value="MFS"/>
    <property type="match status" value="1"/>
</dbReference>
<dbReference type="STRING" id="154538.A0A1M2V4B1"/>
<evidence type="ECO:0000313" key="11">
    <source>
        <dbReference type="Proteomes" id="UP000184267"/>
    </source>
</evidence>
<dbReference type="CDD" id="cd17364">
    <property type="entry name" value="MFS_PhT"/>
    <property type="match status" value="1"/>
</dbReference>
<dbReference type="OrthoDB" id="433512at2759"/>
<feature type="transmembrane region" description="Helical" evidence="8">
    <location>
        <begin position="97"/>
        <end position="118"/>
    </location>
</feature>
<feature type="transmembrane region" description="Helical" evidence="8">
    <location>
        <begin position="190"/>
        <end position="213"/>
    </location>
</feature>
<dbReference type="PROSITE" id="PS00216">
    <property type="entry name" value="SUGAR_TRANSPORT_1"/>
    <property type="match status" value="1"/>
</dbReference>
<feature type="transmembrane region" description="Helical" evidence="8">
    <location>
        <begin position="125"/>
        <end position="143"/>
    </location>
</feature>
<keyword evidence="3" id="KW-0592">Phosphate transport</keyword>
<dbReference type="InterPro" id="IPR005829">
    <property type="entry name" value="Sugar_transporter_CS"/>
</dbReference>
<feature type="domain" description="Major facilitator superfamily (MFS) profile" evidence="9">
    <location>
        <begin position="56"/>
        <end position="525"/>
    </location>
</feature>
<dbReference type="InterPro" id="IPR004738">
    <property type="entry name" value="Phos_permease"/>
</dbReference>
<comment type="subcellular location">
    <subcellularLocation>
        <location evidence="1">Membrane</location>
        <topology evidence="1">Multi-pass membrane protein</topology>
    </subcellularLocation>
</comment>
<evidence type="ECO:0000256" key="8">
    <source>
        <dbReference type="SAM" id="Phobius"/>
    </source>
</evidence>
<feature type="transmembrane region" description="Helical" evidence="8">
    <location>
        <begin position="56"/>
        <end position="85"/>
    </location>
</feature>
<comment type="caution">
    <text evidence="10">The sequence shown here is derived from an EMBL/GenBank/DDBJ whole genome shotgun (WGS) entry which is preliminary data.</text>
</comment>
<proteinExistence type="predicted"/>
<dbReference type="EMBL" id="MNAD01001670">
    <property type="protein sequence ID" value="OJT02432.1"/>
    <property type="molecule type" value="Genomic_DNA"/>
</dbReference>
<evidence type="ECO:0000256" key="7">
    <source>
        <dbReference type="SAM" id="MobiDB-lite"/>
    </source>
</evidence>
<feature type="transmembrane region" description="Helical" evidence="8">
    <location>
        <begin position="370"/>
        <end position="393"/>
    </location>
</feature>
<dbReference type="GO" id="GO:0005315">
    <property type="term" value="F:phosphate transmembrane transporter activity"/>
    <property type="evidence" value="ECO:0007669"/>
    <property type="project" value="InterPro"/>
</dbReference>
<feature type="transmembrane region" description="Helical" evidence="8">
    <location>
        <begin position="233"/>
        <end position="254"/>
    </location>
</feature>
<dbReference type="InterPro" id="IPR020846">
    <property type="entry name" value="MFS_dom"/>
</dbReference>
<dbReference type="GO" id="GO:0016020">
    <property type="term" value="C:membrane"/>
    <property type="evidence" value="ECO:0007669"/>
    <property type="project" value="UniProtKB-SubCell"/>
</dbReference>
<evidence type="ECO:0000256" key="3">
    <source>
        <dbReference type="ARBA" id="ARBA00022592"/>
    </source>
</evidence>
<dbReference type="Gene3D" id="1.20.1250.20">
    <property type="entry name" value="MFS general substrate transporter like domains"/>
    <property type="match status" value="2"/>
</dbReference>
<dbReference type="SUPFAM" id="SSF103473">
    <property type="entry name" value="MFS general substrate transporter"/>
    <property type="match status" value="1"/>
</dbReference>
<keyword evidence="11" id="KW-1185">Reference proteome</keyword>
<protein>
    <submittedName>
        <fullName evidence="10">Inorganic phosphate transporter PHO84</fullName>
    </submittedName>
</protein>
<gene>
    <name evidence="10" type="ORF">TRAPUB_6999</name>
</gene>
<feature type="region of interest" description="Disordered" evidence="7">
    <location>
        <begin position="1"/>
        <end position="23"/>
    </location>
</feature>